<dbReference type="Proteomes" id="UP001595891">
    <property type="component" value="Unassembled WGS sequence"/>
</dbReference>
<name>A0ABV9E7E4_9ACTN</name>
<feature type="transmembrane region" description="Helical" evidence="5">
    <location>
        <begin position="346"/>
        <end position="364"/>
    </location>
</feature>
<dbReference type="InterPro" id="IPR011701">
    <property type="entry name" value="MFS"/>
</dbReference>
<evidence type="ECO:0000256" key="1">
    <source>
        <dbReference type="ARBA" id="ARBA00004651"/>
    </source>
</evidence>
<organism evidence="7 8">
    <name type="scientific">Sphaerisporangium corydalis</name>
    <dbReference type="NCBI Taxonomy" id="1441875"/>
    <lineage>
        <taxon>Bacteria</taxon>
        <taxon>Bacillati</taxon>
        <taxon>Actinomycetota</taxon>
        <taxon>Actinomycetes</taxon>
        <taxon>Streptosporangiales</taxon>
        <taxon>Streptosporangiaceae</taxon>
        <taxon>Sphaerisporangium</taxon>
    </lineage>
</organism>
<evidence type="ECO:0000256" key="5">
    <source>
        <dbReference type="SAM" id="Phobius"/>
    </source>
</evidence>
<gene>
    <name evidence="7" type="ORF">ACFO8L_05105</name>
</gene>
<keyword evidence="8" id="KW-1185">Reference proteome</keyword>
<dbReference type="EMBL" id="JBHSFN010000002">
    <property type="protein sequence ID" value="MFC4585435.1"/>
    <property type="molecule type" value="Genomic_DNA"/>
</dbReference>
<feature type="transmembrane region" description="Helical" evidence="5">
    <location>
        <begin position="215"/>
        <end position="234"/>
    </location>
</feature>
<dbReference type="SUPFAM" id="SSF103473">
    <property type="entry name" value="MFS general substrate transporter"/>
    <property type="match status" value="1"/>
</dbReference>
<sequence length="469" mass="47908">MTSAATLSPAGRRARPDRRSPGWVLAVILAGQFMAILDVSIVNVAAPTIRTDLGTSGSGLQLIISGYTIAYAMLLITGARLGGLSGPRRLFLLGLALFTAASLACGLAGSEGLLIAFRLVQGAGAALMVPQVLSIIQLQFEGVSRAKALGAYSAVLAGAIVVGQVLGGVLVSADLFGTGWRPVFLVNVPIGLALLVVGSRLLPADHVRREQGVDLPGLVILSVAVSLLVVPLVLGHEQGWPAWGWWSMAASVVLIGAFVLVERRARHPLIPGRLLRAPGLVPAALAIFGAMTTWGGFLFTLGLYLQGGLGDGPLRAGLTFVPGAAGFAIASLNWRRLPARLHRKMILAGYVLAALGYLGISIALGSGGRGEPMLEILLLLTGLGLGAAYSPLFTVALAGVAPEDAPDASGLMSMTLQLGQVVGVATFGSLFLSLLPSSDAIGVTDLGLAALALAAGACTLPLLRKGGRG</sequence>
<feature type="domain" description="Major facilitator superfamily (MFS) profile" evidence="6">
    <location>
        <begin position="24"/>
        <end position="467"/>
    </location>
</feature>
<feature type="transmembrane region" description="Helical" evidence="5">
    <location>
        <begin position="316"/>
        <end position="334"/>
    </location>
</feature>
<dbReference type="PROSITE" id="PS50850">
    <property type="entry name" value="MFS"/>
    <property type="match status" value="1"/>
</dbReference>
<feature type="transmembrane region" description="Helical" evidence="5">
    <location>
        <begin position="22"/>
        <end position="46"/>
    </location>
</feature>
<feature type="transmembrane region" description="Helical" evidence="5">
    <location>
        <begin position="411"/>
        <end position="434"/>
    </location>
</feature>
<feature type="transmembrane region" description="Helical" evidence="5">
    <location>
        <begin position="240"/>
        <end position="261"/>
    </location>
</feature>
<dbReference type="PRINTS" id="PR01036">
    <property type="entry name" value="TCRTETB"/>
</dbReference>
<feature type="transmembrane region" description="Helical" evidence="5">
    <location>
        <begin position="281"/>
        <end position="304"/>
    </location>
</feature>
<dbReference type="Gene3D" id="1.20.1720.10">
    <property type="entry name" value="Multidrug resistance protein D"/>
    <property type="match status" value="1"/>
</dbReference>
<keyword evidence="3 5" id="KW-1133">Transmembrane helix</keyword>
<evidence type="ECO:0000313" key="8">
    <source>
        <dbReference type="Proteomes" id="UP001595891"/>
    </source>
</evidence>
<evidence type="ECO:0000259" key="6">
    <source>
        <dbReference type="PROSITE" id="PS50850"/>
    </source>
</evidence>
<dbReference type="PANTHER" id="PTHR42718">
    <property type="entry name" value="MAJOR FACILITATOR SUPERFAMILY MULTIDRUG TRANSPORTER MFSC"/>
    <property type="match status" value="1"/>
</dbReference>
<evidence type="ECO:0000256" key="2">
    <source>
        <dbReference type="ARBA" id="ARBA00022692"/>
    </source>
</evidence>
<feature type="transmembrane region" description="Helical" evidence="5">
    <location>
        <begin position="440"/>
        <end position="463"/>
    </location>
</feature>
<keyword evidence="4 5" id="KW-0472">Membrane</keyword>
<accession>A0ABV9E7E4</accession>
<dbReference type="InterPro" id="IPR020846">
    <property type="entry name" value="MFS_dom"/>
</dbReference>
<keyword evidence="2 5" id="KW-0812">Transmembrane</keyword>
<feature type="transmembrane region" description="Helical" evidence="5">
    <location>
        <begin position="148"/>
        <end position="171"/>
    </location>
</feature>
<evidence type="ECO:0000313" key="7">
    <source>
        <dbReference type="EMBL" id="MFC4585435.1"/>
    </source>
</evidence>
<feature type="transmembrane region" description="Helical" evidence="5">
    <location>
        <begin position="115"/>
        <end position="136"/>
    </location>
</feature>
<dbReference type="InterPro" id="IPR036259">
    <property type="entry name" value="MFS_trans_sf"/>
</dbReference>
<feature type="transmembrane region" description="Helical" evidence="5">
    <location>
        <begin position="58"/>
        <end position="78"/>
    </location>
</feature>
<dbReference type="RefSeq" id="WP_262843022.1">
    <property type="nucleotide sequence ID" value="NZ_JANZYP010000015.1"/>
</dbReference>
<evidence type="ECO:0000256" key="4">
    <source>
        <dbReference type="ARBA" id="ARBA00023136"/>
    </source>
</evidence>
<feature type="transmembrane region" description="Helical" evidence="5">
    <location>
        <begin position="376"/>
        <end position="399"/>
    </location>
</feature>
<feature type="transmembrane region" description="Helical" evidence="5">
    <location>
        <begin position="183"/>
        <end position="203"/>
    </location>
</feature>
<evidence type="ECO:0000256" key="3">
    <source>
        <dbReference type="ARBA" id="ARBA00022989"/>
    </source>
</evidence>
<proteinExistence type="predicted"/>
<dbReference type="CDD" id="cd17321">
    <property type="entry name" value="MFS_MMR_MDR_like"/>
    <property type="match status" value="1"/>
</dbReference>
<protein>
    <submittedName>
        <fullName evidence="7">MFS transporter</fullName>
    </submittedName>
</protein>
<comment type="subcellular location">
    <subcellularLocation>
        <location evidence="1">Cell membrane</location>
        <topology evidence="1">Multi-pass membrane protein</topology>
    </subcellularLocation>
</comment>
<reference evidence="8" key="1">
    <citation type="journal article" date="2019" name="Int. J. Syst. Evol. Microbiol.">
        <title>The Global Catalogue of Microorganisms (GCM) 10K type strain sequencing project: providing services to taxonomists for standard genome sequencing and annotation.</title>
        <authorList>
            <consortium name="The Broad Institute Genomics Platform"/>
            <consortium name="The Broad Institute Genome Sequencing Center for Infectious Disease"/>
            <person name="Wu L."/>
            <person name="Ma J."/>
        </authorList>
    </citation>
    <scope>NUCLEOTIDE SEQUENCE [LARGE SCALE GENOMIC DNA]</scope>
    <source>
        <strain evidence="8">CCUG 49560</strain>
    </source>
</reference>
<dbReference type="Pfam" id="PF07690">
    <property type="entry name" value="MFS_1"/>
    <property type="match status" value="1"/>
</dbReference>
<dbReference type="PANTHER" id="PTHR42718:SF39">
    <property type="entry name" value="ACTINORHODIN TRANSPORTER-RELATED"/>
    <property type="match status" value="1"/>
</dbReference>
<dbReference type="Gene3D" id="1.20.1250.20">
    <property type="entry name" value="MFS general substrate transporter like domains"/>
    <property type="match status" value="1"/>
</dbReference>
<feature type="transmembrane region" description="Helical" evidence="5">
    <location>
        <begin position="90"/>
        <end position="109"/>
    </location>
</feature>
<comment type="caution">
    <text evidence="7">The sequence shown here is derived from an EMBL/GenBank/DDBJ whole genome shotgun (WGS) entry which is preliminary data.</text>
</comment>